<evidence type="ECO:0000256" key="3">
    <source>
        <dbReference type="ARBA" id="ARBA00023054"/>
    </source>
</evidence>
<dbReference type="GO" id="GO:0007030">
    <property type="term" value="P:Golgi organization"/>
    <property type="evidence" value="ECO:0007669"/>
    <property type="project" value="TreeGrafter"/>
</dbReference>
<dbReference type="GO" id="GO:0005794">
    <property type="term" value="C:Golgi apparatus"/>
    <property type="evidence" value="ECO:0007669"/>
    <property type="project" value="UniProtKB-SubCell"/>
</dbReference>
<feature type="region of interest" description="Disordered" evidence="4">
    <location>
        <begin position="134"/>
        <end position="193"/>
    </location>
</feature>
<feature type="compositionally biased region" description="Low complexity" evidence="4">
    <location>
        <begin position="182"/>
        <end position="193"/>
    </location>
</feature>
<dbReference type="PANTHER" id="PTHR18921">
    <property type="entry name" value="MYOSIN HEAVY CHAIN - RELATED"/>
    <property type="match status" value="1"/>
</dbReference>
<dbReference type="PANTHER" id="PTHR18921:SF2">
    <property type="entry name" value="THYROID RECEPTOR-INTERACTING PROTEIN 11"/>
    <property type="match status" value="1"/>
</dbReference>
<keyword evidence="2" id="KW-0333">Golgi apparatus</keyword>
<dbReference type="GO" id="GO:0031267">
    <property type="term" value="F:small GTPase binding"/>
    <property type="evidence" value="ECO:0007669"/>
    <property type="project" value="TreeGrafter"/>
</dbReference>
<evidence type="ECO:0000313" key="6">
    <source>
        <dbReference type="EMBL" id="ORY75206.1"/>
    </source>
</evidence>
<accession>A0A1Y2EVP5</accession>
<organism evidence="6 7">
    <name type="scientific">Neocallimastix californiae</name>
    <dbReference type="NCBI Taxonomy" id="1754190"/>
    <lineage>
        <taxon>Eukaryota</taxon>
        <taxon>Fungi</taxon>
        <taxon>Fungi incertae sedis</taxon>
        <taxon>Chytridiomycota</taxon>
        <taxon>Chytridiomycota incertae sedis</taxon>
        <taxon>Neocallimastigomycetes</taxon>
        <taxon>Neocallimastigales</taxon>
        <taxon>Neocallimastigaceae</taxon>
        <taxon>Neocallimastix</taxon>
    </lineage>
</organism>
<feature type="compositionally biased region" description="Low complexity" evidence="4">
    <location>
        <begin position="144"/>
        <end position="163"/>
    </location>
</feature>
<reference evidence="6 7" key="1">
    <citation type="submission" date="2016-08" db="EMBL/GenBank/DDBJ databases">
        <title>A Parts List for Fungal Cellulosomes Revealed by Comparative Genomics.</title>
        <authorList>
            <consortium name="DOE Joint Genome Institute"/>
            <person name="Haitjema C.H."/>
            <person name="Gilmore S.P."/>
            <person name="Henske J.K."/>
            <person name="Solomon K.V."/>
            <person name="De Groot R."/>
            <person name="Kuo A."/>
            <person name="Mondo S.J."/>
            <person name="Salamov A.A."/>
            <person name="Labutti K."/>
            <person name="Zhao Z."/>
            <person name="Chiniquy J."/>
            <person name="Barry K."/>
            <person name="Brewer H.M."/>
            <person name="Purvine S.O."/>
            <person name="Wright A.T."/>
            <person name="Boxma B."/>
            <person name="Van Alen T."/>
            <person name="Hackstein J.H."/>
            <person name="Baker S.E."/>
            <person name="Grigoriev I.V."/>
            <person name="O'Malley M.A."/>
        </authorList>
    </citation>
    <scope>NUCLEOTIDE SEQUENCE [LARGE SCALE GENOMIC DNA]</scope>
    <source>
        <strain evidence="6 7">G1</strain>
    </source>
</reference>
<comment type="subcellular location">
    <subcellularLocation>
        <location evidence="1">Golgi apparatus</location>
    </subcellularLocation>
</comment>
<dbReference type="InterPro" id="IPR019459">
    <property type="entry name" value="GRAB"/>
</dbReference>
<evidence type="ECO:0000256" key="2">
    <source>
        <dbReference type="ARBA" id="ARBA00023034"/>
    </source>
</evidence>
<dbReference type="AlphaFoldDB" id="A0A1Y2EVP5"/>
<evidence type="ECO:0000313" key="7">
    <source>
        <dbReference type="Proteomes" id="UP000193920"/>
    </source>
</evidence>
<sequence>MQKELQEKNELVGKLRRNVVQYQTHLAEAMRHIKSLSDKSEANVDRRLITNLFVSYLNAPRGDRKRYEMLQLISNILHWTDEEKYKAGLIKKPGKFLGIFSGGNQQPEQDNTNSDMSFGDMWISFLMKEANEGDTNNNFLRRGSTVSNTSATDASATPSPSGPLGTPKPKTPRFNGLGGLLNSPSTSNPPSAK</sequence>
<feature type="domain" description="GRIP" evidence="5">
    <location>
        <begin position="39"/>
        <end position="90"/>
    </location>
</feature>
<dbReference type="Proteomes" id="UP000193920">
    <property type="component" value="Unassembled WGS sequence"/>
</dbReference>
<dbReference type="STRING" id="1754190.A0A1Y2EVP5"/>
<protein>
    <recommendedName>
        <fullName evidence="5">GRIP domain-containing protein</fullName>
    </recommendedName>
</protein>
<evidence type="ECO:0000256" key="4">
    <source>
        <dbReference type="SAM" id="MobiDB-lite"/>
    </source>
</evidence>
<keyword evidence="3" id="KW-0175">Coiled coil</keyword>
<gene>
    <name evidence="6" type="ORF">LY90DRAFT_137745</name>
</gene>
<proteinExistence type="predicted"/>
<dbReference type="PROSITE" id="PS50913">
    <property type="entry name" value="GRIP"/>
    <property type="match status" value="1"/>
</dbReference>
<evidence type="ECO:0000256" key="1">
    <source>
        <dbReference type="ARBA" id="ARBA00004555"/>
    </source>
</evidence>
<evidence type="ECO:0000259" key="5">
    <source>
        <dbReference type="PROSITE" id="PS50913"/>
    </source>
</evidence>
<dbReference type="GO" id="GO:0006888">
    <property type="term" value="P:endoplasmic reticulum to Golgi vesicle-mediated transport"/>
    <property type="evidence" value="ECO:0007669"/>
    <property type="project" value="TreeGrafter"/>
</dbReference>
<keyword evidence="7" id="KW-1185">Reference proteome</keyword>
<dbReference type="EMBL" id="MCOG01000026">
    <property type="protein sequence ID" value="ORY75206.1"/>
    <property type="molecule type" value="Genomic_DNA"/>
</dbReference>
<name>A0A1Y2EVP5_9FUNG</name>
<dbReference type="OrthoDB" id="425925at2759"/>
<comment type="caution">
    <text evidence="6">The sequence shown here is derived from an EMBL/GenBank/DDBJ whole genome shotgun (WGS) entry which is preliminary data.</text>
</comment>
<dbReference type="Pfam" id="PF10375">
    <property type="entry name" value="GRAB"/>
    <property type="match status" value="1"/>
</dbReference>
<dbReference type="InterPro" id="IPR000237">
    <property type="entry name" value="GRIP_dom"/>
</dbReference>